<dbReference type="PRINTS" id="PR00412">
    <property type="entry name" value="EPOXHYDRLASE"/>
</dbReference>
<dbReference type="Proteomes" id="UP000241436">
    <property type="component" value="Unassembled WGS sequence"/>
</dbReference>
<dbReference type="GO" id="GO:0003824">
    <property type="term" value="F:catalytic activity"/>
    <property type="evidence" value="ECO:0007669"/>
    <property type="project" value="InterPro"/>
</dbReference>
<keyword evidence="3" id="KW-1185">Reference proteome</keyword>
<dbReference type="InterPro" id="IPR050266">
    <property type="entry name" value="AB_hydrolase_sf"/>
</dbReference>
<dbReference type="InterPro" id="IPR029058">
    <property type="entry name" value="AB_hydrolase_fold"/>
</dbReference>
<dbReference type="InterPro" id="IPR000639">
    <property type="entry name" value="Epox_hydrolase-like"/>
</dbReference>
<evidence type="ECO:0000259" key="1">
    <source>
        <dbReference type="Pfam" id="PF00561"/>
    </source>
</evidence>
<sequence>MTGSEQRTITKNGSYPETIERGETSRCMRYRLNHSKGGEKEMESRSFYTQLSHAPVRAAGNDVDLSIYRKAGEPTYGKFQYKAPAEGLVQVNGSHSEKFEWTDNFEIAYTKVGSKGPLVLFLHGVPTNRAQWEDIQRHVGRFCETIAIDMLGMGESTQPRQYGKKKDKGDNDRWYWKHDADYIEKLMQHEYPGRKFIFVADDWGSGIASHHAAKHNDRLDALVQLDPIAFDGYPVNEIQAIGRASMIPNTPEGDARFAAAFGAFDQTLALIYKTLVHDPAVFNQYKLRRLTFPYVDVDYERNGTGDGVTDVAKSTTLRLKMHNIRVLADRAAILSPALLLPYDAKRNPEGVKYEDITVPTLIMWGEYDNIMPAAQTQRFANVLGTDNVHITYVPRAGHFAGIDQPRFVADTIVNFIRRVKGRKALADINLGNEGIWKGDERLLIEELRAIYGIEVEPH</sequence>
<dbReference type="GO" id="GO:0016020">
    <property type="term" value="C:membrane"/>
    <property type="evidence" value="ECO:0007669"/>
    <property type="project" value="TreeGrafter"/>
</dbReference>
<dbReference type="SUPFAM" id="SSF53474">
    <property type="entry name" value="alpha/beta-Hydrolases"/>
    <property type="match status" value="1"/>
</dbReference>
<evidence type="ECO:0000313" key="2">
    <source>
        <dbReference type="EMBL" id="PTL35785.1"/>
    </source>
</evidence>
<dbReference type="PANTHER" id="PTHR43798:SF33">
    <property type="entry name" value="HYDROLASE, PUTATIVE (AFU_ORTHOLOGUE AFUA_2G14860)-RELATED"/>
    <property type="match status" value="1"/>
</dbReference>
<dbReference type="EMBL" id="NVQC01000022">
    <property type="protein sequence ID" value="PTL35785.1"/>
    <property type="molecule type" value="Genomic_DNA"/>
</dbReference>
<dbReference type="PANTHER" id="PTHR43798">
    <property type="entry name" value="MONOACYLGLYCEROL LIPASE"/>
    <property type="match status" value="1"/>
</dbReference>
<dbReference type="AlphaFoldDB" id="A0A2T4TXF3"/>
<proteinExistence type="predicted"/>
<organism evidence="2 3">
    <name type="scientific">Candidatus Methylomirabilis limnetica</name>
    <dbReference type="NCBI Taxonomy" id="2033718"/>
    <lineage>
        <taxon>Bacteria</taxon>
        <taxon>Candidatus Methylomirabilota</taxon>
        <taxon>Candidatus Methylomirabilia</taxon>
        <taxon>Candidatus Methylomirabilales</taxon>
        <taxon>Candidatus Methylomirabilaceae</taxon>
        <taxon>Candidatus Methylomirabilis</taxon>
    </lineage>
</organism>
<name>A0A2T4TXF3_9BACT</name>
<evidence type="ECO:0000313" key="3">
    <source>
        <dbReference type="Proteomes" id="UP000241436"/>
    </source>
</evidence>
<reference evidence="2 3" key="1">
    <citation type="submission" date="2017-09" db="EMBL/GenBank/DDBJ databases">
        <title>Bloom of a denitrifying methanotroph, Candidatus Methylomirabilis limnetica, in a deep stratified lake.</title>
        <authorList>
            <person name="Graf J.S."/>
            <person name="Marchant H.K."/>
            <person name="Tienken D."/>
            <person name="Hach P.F."/>
            <person name="Brand A."/>
            <person name="Schubert C.J."/>
            <person name="Kuypers M.M."/>
            <person name="Milucka J."/>
        </authorList>
    </citation>
    <scope>NUCLEOTIDE SEQUENCE [LARGE SCALE GENOMIC DNA]</scope>
    <source>
        <strain evidence="2 3">Zug</strain>
    </source>
</reference>
<feature type="domain" description="AB hydrolase-1" evidence="1">
    <location>
        <begin position="117"/>
        <end position="403"/>
    </location>
</feature>
<dbReference type="InterPro" id="IPR000073">
    <property type="entry name" value="AB_hydrolase_1"/>
</dbReference>
<gene>
    <name evidence="2" type="ORF">CLG94_08495</name>
</gene>
<dbReference type="Gene3D" id="3.40.50.1820">
    <property type="entry name" value="alpha/beta hydrolase"/>
    <property type="match status" value="1"/>
</dbReference>
<dbReference type="Pfam" id="PF00561">
    <property type="entry name" value="Abhydrolase_1"/>
    <property type="match status" value="1"/>
</dbReference>
<comment type="caution">
    <text evidence="2">The sequence shown here is derived from an EMBL/GenBank/DDBJ whole genome shotgun (WGS) entry which is preliminary data.</text>
</comment>
<reference evidence="3" key="2">
    <citation type="journal article" date="2018" name="Environ. Microbiol.">
        <title>Bloom of a denitrifying methanotroph, 'Candidatus Methylomirabilis limnetica', in a deep stratified lake.</title>
        <authorList>
            <person name="Graf J.S."/>
            <person name="Mayr M.J."/>
            <person name="Marchant H.K."/>
            <person name="Tienken D."/>
            <person name="Hach P.F."/>
            <person name="Brand A."/>
            <person name="Schubert C.J."/>
            <person name="Kuypers M.M."/>
            <person name="Milucka J."/>
        </authorList>
    </citation>
    <scope>NUCLEOTIDE SEQUENCE [LARGE SCALE GENOMIC DNA]</scope>
    <source>
        <strain evidence="3">Zug</strain>
    </source>
</reference>
<protein>
    <recommendedName>
        <fullName evidence="1">AB hydrolase-1 domain-containing protein</fullName>
    </recommendedName>
</protein>
<accession>A0A2T4TXF3</accession>